<evidence type="ECO:0000256" key="5">
    <source>
        <dbReference type="SAM" id="MobiDB-lite"/>
    </source>
</evidence>
<feature type="transmembrane region" description="Helical" evidence="6">
    <location>
        <begin position="94"/>
        <end position="114"/>
    </location>
</feature>
<dbReference type="EMBL" id="KZ989248">
    <property type="protein sequence ID" value="RKP27216.1"/>
    <property type="molecule type" value="Genomic_DNA"/>
</dbReference>
<dbReference type="Pfam" id="PF02656">
    <property type="entry name" value="DUF202"/>
    <property type="match status" value="1"/>
</dbReference>
<dbReference type="PANTHER" id="PTHR46140:SF2">
    <property type="entry name" value="VACUOLAR TRANSPORTER CHAPERONE 3 COMPLEX SUBUNIT 3-RELATED"/>
    <property type="match status" value="1"/>
</dbReference>
<dbReference type="GO" id="GO:0000329">
    <property type="term" value="C:fungal-type vacuole membrane"/>
    <property type="evidence" value="ECO:0007669"/>
    <property type="project" value="TreeGrafter"/>
</dbReference>
<evidence type="ECO:0000313" key="9">
    <source>
        <dbReference type="Proteomes" id="UP000278143"/>
    </source>
</evidence>
<comment type="subcellular location">
    <subcellularLocation>
        <location evidence="1">Endomembrane system</location>
        <topology evidence="1">Multi-pass membrane protein</topology>
    </subcellularLocation>
</comment>
<dbReference type="OrthoDB" id="2243669at2759"/>
<accession>A0A4P9Z405</accession>
<evidence type="ECO:0000256" key="1">
    <source>
        <dbReference type="ARBA" id="ARBA00004127"/>
    </source>
</evidence>
<feature type="domain" description="DUF202" evidence="7">
    <location>
        <begin position="61"/>
        <end position="121"/>
    </location>
</feature>
<dbReference type="GO" id="GO:0033254">
    <property type="term" value="C:vacuolar transporter chaperone complex"/>
    <property type="evidence" value="ECO:0007669"/>
    <property type="project" value="TreeGrafter"/>
</dbReference>
<feature type="region of interest" description="Disordered" evidence="5">
    <location>
        <begin position="22"/>
        <end position="47"/>
    </location>
</feature>
<keyword evidence="4 6" id="KW-0472">Membrane</keyword>
<feature type="transmembrane region" description="Helical" evidence="6">
    <location>
        <begin position="70"/>
        <end position="88"/>
    </location>
</feature>
<evidence type="ECO:0000313" key="8">
    <source>
        <dbReference type="EMBL" id="RKP27216.1"/>
    </source>
</evidence>
<evidence type="ECO:0000256" key="2">
    <source>
        <dbReference type="ARBA" id="ARBA00022692"/>
    </source>
</evidence>
<name>A0A4P9Z405_9FUNG</name>
<dbReference type="GO" id="GO:0012505">
    <property type="term" value="C:endomembrane system"/>
    <property type="evidence" value="ECO:0007669"/>
    <property type="project" value="UniProtKB-SubCell"/>
</dbReference>
<sequence>MASHHSALHSSSSLVGSANSIAGTSDVSRRSPSHSDYGTLRGTSPGTYERIISRPARVEPKVHLANERTLFHWLNLAVVLTTVAVGFLNSSLPGAAWLAVLFTVAASGMMIYALRYYYWRMDRIAHRDVSDYTLALWLHA</sequence>
<gene>
    <name evidence="8" type="ORF">SYNPS1DRAFT_27118</name>
</gene>
<evidence type="ECO:0000259" key="7">
    <source>
        <dbReference type="Pfam" id="PF02656"/>
    </source>
</evidence>
<proteinExistence type="predicted"/>
<keyword evidence="2 6" id="KW-0812">Transmembrane</keyword>
<dbReference type="InterPro" id="IPR051572">
    <property type="entry name" value="VTC_Complex_Subunit"/>
</dbReference>
<dbReference type="InterPro" id="IPR003807">
    <property type="entry name" value="DUF202"/>
</dbReference>
<dbReference type="Proteomes" id="UP000278143">
    <property type="component" value="Unassembled WGS sequence"/>
</dbReference>
<evidence type="ECO:0000256" key="4">
    <source>
        <dbReference type="ARBA" id="ARBA00023136"/>
    </source>
</evidence>
<evidence type="ECO:0000256" key="6">
    <source>
        <dbReference type="SAM" id="Phobius"/>
    </source>
</evidence>
<organism evidence="8 9">
    <name type="scientific">Syncephalis pseudoplumigaleata</name>
    <dbReference type="NCBI Taxonomy" id="1712513"/>
    <lineage>
        <taxon>Eukaryota</taxon>
        <taxon>Fungi</taxon>
        <taxon>Fungi incertae sedis</taxon>
        <taxon>Zoopagomycota</taxon>
        <taxon>Zoopagomycotina</taxon>
        <taxon>Zoopagomycetes</taxon>
        <taxon>Zoopagales</taxon>
        <taxon>Piptocephalidaceae</taxon>
        <taxon>Syncephalis</taxon>
    </lineage>
</organism>
<keyword evidence="3 6" id="KW-1133">Transmembrane helix</keyword>
<dbReference type="AlphaFoldDB" id="A0A4P9Z405"/>
<dbReference type="PANTHER" id="PTHR46140">
    <property type="entry name" value="VACUOLAR TRANSPORTER CHAPERONE 1-RELATED"/>
    <property type="match status" value="1"/>
</dbReference>
<protein>
    <recommendedName>
        <fullName evidence="7">DUF202 domain-containing protein</fullName>
    </recommendedName>
</protein>
<reference evidence="9" key="1">
    <citation type="journal article" date="2018" name="Nat. Microbiol.">
        <title>Leveraging single-cell genomics to expand the fungal tree of life.</title>
        <authorList>
            <person name="Ahrendt S.R."/>
            <person name="Quandt C.A."/>
            <person name="Ciobanu D."/>
            <person name="Clum A."/>
            <person name="Salamov A."/>
            <person name="Andreopoulos B."/>
            <person name="Cheng J.F."/>
            <person name="Woyke T."/>
            <person name="Pelin A."/>
            <person name="Henrissat B."/>
            <person name="Reynolds N.K."/>
            <person name="Benny G.L."/>
            <person name="Smith M.E."/>
            <person name="James T.Y."/>
            <person name="Grigoriev I.V."/>
        </authorList>
    </citation>
    <scope>NUCLEOTIDE SEQUENCE [LARGE SCALE GENOMIC DNA]</scope>
    <source>
        <strain evidence="9">Benny S71-1</strain>
    </source>
</reference>
<keyword evidence="9" id="KW-1185">Reference proteome</keyword>
<evidence type="ECO:0000256" key="3">
    <source>
        <dbReference type="ARBA" id="ARBA00022989"/>
    </source>
</evidence>